<accession>H6BKX8</accession>
<dbReference type="eggNOG" id="KOG0256">
    <property type="taxonomic scope" value="Eukaryota"/>
</dbReference>
<dbReference type="HOGENOM" id="CLU_017584_1_2_1"/>
<gene>
    <name evidence="3" type="ORF">HMPREF1120_00006</name>
</gene>
<dbReference type="OMA" id="TGWYRIT"/>
<dbReference type="Proteomes" id="UP000007304">
    <property type="component" value="Unassembled WGS sequence"/>
</dbReference>
<name>H6BKX8_EXODN</name>
<keyword evidence="1" id="KW-0663">Pyridoxal phosphate</keyword>
<sequence>MGSMSESLDQQAVAKYHLSRRGAYNSCFRDVWGPREKFGLNIYSPTHPEGLILLRLAENSLLHKDIAEFFREQLTILPTEHLTYSTGPRGSFRLRKTLARYLEKEFESTTPITVEDLFITPGLTSAIDSVVFALCDQGEGVMVPEPLYNGFKIDITHRADANIVSVRYEELDGYTGFDDMFKPEFTRKALESALTRSRAQGINARAVLVSNPHNPLGRCYPSETMTEFIKFCAANDLHFISDEIYAKSVFENPAIPAECQKFTSALSLDWQRLISPMCFHVLYGASKDFCANGLRLGVVYTKNTGVLASMSSIGAFSWAPHALQDVWAAMLDDHEWRRRMHKKNITLMKENYEIITKFMREHDIGYYEMNAGLYIWADFRRFLFPQTERAGANFSTLKVGGPQAQTFEKRELRIADICIDKGVMISPGTSYMSSEYGWFRITFTAEKSLLEEGLRRIWKALQDPEVAGWR</sequence>
<dbReference type="GO" id="GO:0030170">
    <property type="term" value="F:pyridoxal phosphate binding"/>
    <property type="evidence" value="ECO:0007669"/>
    <property type="project" value="InterPro"/>
</dbReference>
<dbReference type="SUPFAM" id="SSF53383">
    <property type="entry name" value="PLP-dependent transferases"/>
    <property type="match status" value="1"/>
</dbReference>
<dbReference type="GO" id="GO:0008483">
    <property type="term" value="F:transaminase activity"/>
    <property type="evidence" value="ECO:0007669"/>
    <property type="project" value="TreeGrafter"/>
</dbReference>
<dbReference type="STRING" id="858893.H6BKX8"/>
<evidence type="ECO:0000313" key="4">
    <source>
        <dbReference type="Proteomes" id="UP000007304"/>
    </source>
</evidence>
<reference evidence="3" key="1">
    <citation type="submission" date="2011-07" db="EMBL/GenBank/DDBJ databases">
        <title>The Genome Sequence of Exophiala (Wangiella) dermatitidis NIH/UT8656.</title>
        <authorList>
            <consortium name="The Broad Institute Genome Sequencing Platform"/>
            <person name="Cuomo C."/>
            <person name="Wang Z."/>
            <person name="Hunicke-Smith S."/>
            <person name="Szanislo P.J."/>
            <person name="Earl A."/>
            <person name="Young S.K."/>
            <person name="Zeng Q."/>
            <person name="Gargeya S."/>
            <person name="Fitzgerald M."/>
            <person name="Haas B."/>
            <person name="Abouelleil A."/>
            <person name="Alvarado L."/>
            <person name="Arachchi H.M."/>
            <person name="Berlin A."/>
            <person name="Brown A."/>
            <person name="Chapman S.B."/>
            <person name="Chen Z."/>
            <person name="Dunbar C."/>
            <person name="Freedman E."/>
            <person name="Gearin G."/>
            <person name="Gellesch M."/>
            <person name="Goldberg J."/>
            <person name="Griggs A."/>
            <person name="Gujja S."/>
            <person name="Heiman D."/>
            <person name="Howarth C."/>
            <person name="Larson L."/>
            <person name="Lui A."/>
            <person name="MacDonald P.J.P."/>
            <person name="Montmayeur A."/>
            <person name="Murphy C."/>
            <person name="Neiman D."/>
            <person name="Pearson M."/>
            <person name="Priest M."/>
            <person name="Roberts A."/>
            <person name="Saif S."/>
            <person name="Shea T."/>
            <person name="Shenoy N."/>
            <person name="Sisk P."/>
            <person name="Stolte C."/>
            <person name="Sykes S."/>
            <person name="Wortman J."/>
            <person name="Nusbaum C."/>
            <person name="Birren B."/>
        </authorList>
    </citation>
    <scope>NUCLEOTIDE SEQUENCE</scope>
    <source>
        <strain evidence="3">NIH/UT8656</strain>
    </source>
</reference>
<evidence type="ECO:0000259" key="2">
    <source>
        <dbReference type="Pfam" id="PF00155"/>
    </source>
</evidence>
<keyword evidence="4" id="KW-1185">Reference proteome</keyword>
<dbReference type="VEuPathDB" id="FungiDB:HMPREF1120_00006"/>
<dbReference type="PRINTS" id="PR00753">
    <property type="entry name" value="ACCSYNTHASE"/>
</dbReference>
<dbReference type="InterPro" id="IPR050478">
    <property type="entry name" value="Ethylene_sulfur-biosynth"/>
</dbReference>
<dbReference type="GeneID" id="20304645"/>
<dbReference type="Gene3D" id="3.90.1150.10">
    <property type="entry name" value="Aspartate Aminotransferase, domain 1"/>
    <property type="match status" value="1"/>
</dbReference>
<evidence type="ECO:0000256" key="1">
    <source>
        <dbReference type="ARBA" id="ARBA00022898"/>
    </source>
</evidence>
<dbReference type="AlphaFoldDB" id="H6BKX8"/>
<organism evidence="3 4">
    <name type="scientific">Exophiala dermatitidis (strain ATCC 34100 / CBS 525.76 / NIH/UT8656)</name>
    <name type="common">Black yeast</name>
    <name type="synonym">Wangiella dermatitidis</name>
    <dbReference type="NCBI Taxonomy" id="858893"/>
    <lineage>
        <taxon>Eukaryota</taxon>
        <taxon>Fungi</taxon>
        <taxon>Dikarya</taxon>
        <taxon>Ascomycota</taxon>
        <taxon>Pezizomycotina</taxon>
        <taxon>Eurotiomycetes</taxon>
        <taxon>Chaetothyriomycetidae</taxon>
        <taxon>Chaetothyriales</taxon>
        <taxon>Herpotrichiellaceae</taxon>
        <taxon>Exophiala</taxon>
    </lineage>
</organism>
<dbReference type="CDD" id="cd00609">
    <property type="entry name" value="AAT_like"/>
    <property type="match status" value="1"/>
</dbReference>
<feature type="domain" description="Aminotransferase class I/classII large" evidence="2">
    <location>
        <begin position="54"/>
        <end position="457"/>
    </location>
</feature>
<dbReference type="GO" id="GO:0006520">
    <property type="term" value="P:amino acid metabolic process"/>
    <property type="evidence" value="ECO:0007669"/>
    <property type="project" value="TreeGrafter"/>
</dbReference>
<dbReference type="PANTHER" id="PTHR43795:SF39">
    <property type="entry name" value="AMINOTRANSFERASE CLASS I_CLASSII DOMAIN-CONTAINING PROTEIN"/>
    <property type="match status" value="1"/>
</dbReference>
<dbReference type="InterPro" id="IPR015421">
    <property type="entry name" value="PyrdxlP-dep_Trfase_major"/>
</dbReference>
<dbReference type="InterPro" id="IPR004839">
    <property type="entry name" value="Aminotransferase_I/II_large"/>
</dbReference>
<dbReference type="PANTHER" id="PTHR43795">
    <property type="entry name" value="BIFUNCTIONAL ASPARTATE AMINOTRANSFERASE AND GLUTAMATE/ASPARTATE-PREPHENATE AMINOTRANSFERASE-RELATED"/>
    <property type="match status" value="1"/>
</dbReference>
<dbReference type="Pfam" id="PF00155">
    <property type="entry name" value="Aminotran_1_2"/>
    <property type="match status" value="1"/>
</dbReference>
<evidence type="ECO:0000313" key="3">
    <source>
        <dbReference type="EMBL" id="EHY51779.1"/>
    </source>
</evidence>
<dbReference type="InParanoid" id="H6BKX8"/>
<proteinExistence type="predicted"/>
<dbReference type="EMBL" id="JH226130">
    <property type="protein sequence ID" value="EHY51779.1"/>
    <property type="molecule type" value="Genomic_DNA"/>
</dbReference>
<dbReference type="InterPro" id="IPR015424">
    <property type="entry name" value="PyrdxlP-dep_Trfase"/>
</dbReference>
<dbReference type="RefSeq" id="XP_009152240.1">
    <property type="nucleotide sequence ID" value="XM_009153992.1"/>
</dbReference>
<protein>
    <submittedName>
        <fullName evidence="3">1-aminocyclopropane-1-carboxylate synthase</fullName>
    </submittedName>
</protein>
<dbReference type="InterPro" id="IPR015422">
    <property type="entry name" value="PyrdxlP-dep_Trfase_small"/>
</dbReference>
<dbReference type="Gene3D" id="3.40.640.10">
    <property type="entry name" value="Type I PLP-dependent aspartate aminotransferase-like (Major domain)"/>
    <property type="match status" value="1"/>
</dbReference>